<dbReference type="Proteomes" id="UP000188268">
    <property type="component" value="Unassembled WGS sequence"/>
</dbReference>
<dbReference type="AlphaFoldDB" id="A0A1R3J5X1"/>
<dbReference type="Gramene" id="OMO90228">
    <property type="protein sequence ID" value="OMO90228"/>
    <property type="gene ID" value="CCACVL1_07456"/>
</dbReference>
<evidence type="ECO:0000256" key="1">
    <source>
        <dbReference type="SAM" id="MobiDB-lite"/>
    </source>
</evidence>
<evidence type="ECO:0000313" key="3">
    <source>
        <dbReference type="Proteomes" id="UP000188268"/>
    </source>
</evidence>
<organism evidence="2 3">
    <name type="scientific">Corchorus capsularis</name>
    <name type="common">Jute</name>
    <dbReference type="NCBI Taxonomy" id="210143"/>
    <lineage>
        <taxon>Eukaryota</taxon>
        <taxon>Viridiplantae</taxon>
        <taxon>Streptophyta</taxon>
        <taxon>Embryophyta</taxon>
        <taxon>Tracheophyta</taxon>
        <taxon>Spermatophyta</taxon>
        <taxon>Magnoliopsida</taxon>
        <taxon>eudicotyledons</taxon>
        <taxon>Gunneridae</taxon>
        <taxon>Pentapetalae</taxon>
        <taxon>rosids</taxon>
        <taxon>malvids</taxon>
        <taxon>Malvales</taxon>
        <taxon>Malvaceae</taxon>
        <taxon>Grewioideae</taxon>
        <taxon>Apeibeae</taxon>
        <taxon>Corchorus</taxon>
    </lineage>
</organism>
<protein>
    <submittedName>
        <fullName evidence="2">Uncharacterized protein</fullName>
    </submittedName>
</protein>
<name>A0A1R3J5X1_COCAP</name>
<proteinExistence type="predicted"/>
<keyword evidence="3" id="KW-1185">Reference proteome</keyword>
<accession>A0A1R3J5X1</accession>
<sequence length="29" mass="3391">MGFPNIWSKEETKANANAKQIDRLEKSRQ</sequence>
<feature type="region of interest" description="Disordered" evidence="1">
    <location>
        <begin position="1"/>
        <end position="29"/>
    </location>
</feature>
<evidence type="ECO:0000313" key="2">
    <source>
        <dbReference type="EMBL" id="OMO90228.1"/>
    </source>
</evidence>
<comment type="caution">
    <text evidence="2">The sequence shown here is derived from an EMBL/GenBank/DDBJ whole genome shotgun (WGS) entry which is preliminary data.</text>
</comment>
<gene>
    <name evidence="2" type="ORF">CCACVL1_07456</name>
</gene>
<reference evidence="2 3" key="1">
    <citation type="submission" date="2013-09" db="EMBL/GenBank/DDBJ databases">
        <title>Corchorus capsularis genome sequencing.</title>
        <authorList>
            <person name="Alam M."/>
            <person name="Haque M.S."/>
            <person name="Islam M.S."/>
            <person name="Emdad E.M."/>
            <person name="Islam M.M."/>
            <person name="Ahmed B."/>
            <person name="Halim A."/>
            <person name="Hossen Q.M.M."/>
            <person name="Hossain M.Z."/>
            <person name="Ahmed R."/>
            <person name="Khan M.M."/>
            <person name="Islam R."/>
            <person name="Rashid M.M."/>
            <person name="Khan S.A."/>
            <person name="Rahman M.S."/>
            <person name="Alam M."/>
        </authorList>
    </citation>
    <scope>NUCLEOTIDE SEQUENCE [LARGE SCALE GENOMIC DNA]</scope>
    <source>
        <strain evidence="3">cv. CVL-1</strain>
        <tissue evidence="2">Whole seedling</tissue>
    </source>
</reference>
<dbReference type="EMBL" id="AWWV01008484">
    <property type="protein sequence ID" value="OMO90228.1"/>
    <property type="molecule type" value="Genomic_DNA"/>
</dbReference>
<feature type="compositionally biased region" description="Basic and acidic residues" evidence="1">
    <location>
        <begin position="20"/>
        <end position="29"/>
    </location>
</feature>